<gene>
    <name evidence="1" type="ORF">KY465_04320</name>
</gene>
<dbReference type="EMBL" id="JAHWQX010000001">
    <property type="protein sequence ID" value="MBW3096497.1"/>
    <property type="molecule type" value="Genomic_DNA"/>
</dbReference>
<comment type="caution">
    <text evidence="1">The sequence shown here is derived from an EMBL/GenBank/DDBJ whole genome shotgun (WGS) entry which is preliminary data.</text>
</comment>
<reference evidence="1" key="1">
    <citation type="submission" date="2021-07" db="EMBL/GenBank/DDBJ databases">
        <title>Pseudohoeflea marina sp. nov. a polyhydroxyalcanoate-producing bacterium.</title>
        <authorList>
            <person name="Zheng W."/>
            <person name="Yu S."/>
            <person name="Huang Y."/>
        </authorList>
    </citation>
    <scope>NUCLEOTIDE SEQUENCE</scope>
    <source>
        <strain evidence="1">DP4N28-3</strain>
    </source>
</reference>
<protein>
    <submittedName>
        <fullName evidence="1">Uncharacterized protein</fullName>
    </submittedName>
</protein>
<name>A0ABS6WKN0_9HYPH</name>
<keyword evidence="2" id="KW-1185">Reference proteome</keyword>
<dbReference type="RefSeq" id="WP_219200203.1">
    <property type="nucleotide sequence ID" value="NZ_JAHWQX010000001.1"/>
</dbReference>
<organism evidence="1 2">
    <name type="scientific">Pseudohoeflea coraliihabitans</name>
    <dbReference type="NCBI Taxonomy" id="2860393"/>
    <lineage>
        <taxon>Bacteria</taxon>
        <taxon>Pseudomonadati</taxon>
        <taxon>Pseudomonadota</taxon>
        <taxon>Alphaproteobacteria</taxon>
        <taxon>Hyphomicrobiales</taxon>
        <taxon>Rhizobiaceae</taxon>
        <taxon>Pseudohoeflea</taxon>
    </lineage>
</organism>
<accession>A0ABS6WKN0</accession>
<evidence type="ECO:0000313" key="2">
    <source>
        <dbReference type="Proteomes" id="UP001430804"/>
    </source>
</evidence>
<dbReference type="Proteomes" id="UP001430804">
    <property type="component" value="Unassembled WGS sequence"/>
</dbReference>
<proteinExistence type="predicted"/>
<evidence type="ECO:0000313" key="1">
    <source>
        <dbReference type="EMBL" id="MBW3096497.1"/>
    </source>
</evidence>
<sequence length="197" mass="21614">MNHRQSGSMDSVTIAFELMRLELGAEVDNLNAYGASLFHESQYEEATKLGERGKALRGFLEKVQLLEAEWVNSFAGTAEVDYQDPAVEAATRQILSNSKSPKTALLVRYPCGEVVAEKKGADTLIEVIKRAGAERVAKLGILVNSENIVSRTPSKKYNEARVPPHFIKTHSSTAQKKRNIEQISDALGLGLTVEIIS</sequence>